<name>A0A1D8NMM0_YARLL</name>
<dbReference type="AlphaFoldDB" id="A0A1D8NMM0"/>
<dbReference type="VEuPathDB" id="FungiDB:YALI1_F12523g"/>
<sequence>MKQLSGTREDVNEAVLGTEDHLNETVPRWPEAPFLQSRRQGREMAPTSRRRVRSIHSFHSIPVYLNNEYLRFK</sequence>
<organism evidence="2 3">
    <name type="scientific">Yarrowia lipolytica</name>
    <name type="common">Candida lipolytica</name>
    <dbReference type="NCBI Taxonomy" id="4952"/>
    <lineage>
        <taxon>Eukaryota</taxon>
        <taxon>Fungi</taxon>
        <taxon>Dikarya</taxon>
        <taxon>Ascomycota</taxon>
        <taxon>Saccharomycotina</taxon>
        <taxon>Dipodascomycetes</taxon>
        <taxon>Dipodascales</taxon>
        <taxon>Dipodascales incertae sedis</taxon>
        <taxon>Yarrowia</taxon>
    </lineage>
</organism>
<gene>
    <name evidence="2" type="ORF">YALI1_F12523g</name>
</gene>
<dbReference type="Proteomes" id="UP000182444">
    <property type="component" value="Chromosome 1F"/>
</dbReference>
<accession>A0A1D8NMM0</accession>
<evidence type="ECO:0000313" key="2">
    <source>
        <dbReference type="EMBL" id="AOW06881.1"/>
    </source>
</evidence>
<dbReference type="EMBL" id="CP017558">
    <property type="protein sequence ID" value="AOW06881.1"/>
    <property type="molecule type" value="Genomic_DNA"/>
</dbReference>
<evidence type="ECO:0000256" key="1">
    <source>
        <dbReference type="SAM" id="MobiDB-lite"/>
    </source>
</evidence>
<dbReference type="GeneID" id="94583895"/>
<dbReference type="RefSeq" id="XP_068139409.1">
    <property type="nucleotide sequence ID" value="XM_068283308.1"/>
</dbReference>
<protein>
    <submittedName>
        <fullName evidence="2">Uncharacterized protein</fullName>
    </submittedName>
</protein>
<feature type="region of interest" description="Disordered" evidence="1">
    <location>
        <begin position="1"/>
        <end position="50"/>
    </location>
</feature>
<reference evidence="2 3" key="1">
    <citation type="journal article" date="2016" name="PLoS ONE">
        <title>Sequence Assembly of Yarrowia lipolytica Strain W29/CLIB89 Shows Transposable Element Diversity.</title>
        <authorList>
            <person name="Magnan C."/>
            <person name="Yu J."/>
            <person name="Chang I."/>
            <person name="Jahn E."/>
            <person name="Kanomata Y."/>
            <person name="Wu J."/>
            <person name="Zeller M."/>
            <person name="Oakes M."/>
            <person name="Baldi P."/>
            <person name="Sandmeyer S."/>
        </authorList>
    </citation>
    <scope>NUCLEOTIDE SEQUENCE [LARGE SCALE GENOMIC DNA]</scope>
    <source>
        <strain evidence="3">CLIB89(W29)</strain>
    </source>
</reference>
<evidence type="ECO:0000313" key="3">
    <source>
        <dbReference type="Proteomes" id="UP000182444"/>
    </source>
</evidence>
<proteinExistence type="predicted"/>